<dbReference type="AlphaFoldDB" id="A0A809SEI1"/>
<organism evidence="2 3">
    <name type="scientific">Candidatus Nitrosymbiomonas proteolyticus</name>
    <dbReference type="NCBI Taxonomy" id="2608984"/>
    <lineage>
        <taxon>Bacteria</taxon>
        <taxon>Bacillati</taxon>
        <taxon>Armatimonadota</taxon>
        <taxon>Armatimonadota incertae sedis</taxon>
        <taxon>Candidatus Nitrosymbiomonas</taxon>
    </lineage>
</organism>
<feature type="transmembrane region" description="Helical" evidence="1">
    <location>
        <begin position="129"/>
        <end position="149"/>
    </location>
</feature>
<dbReference type="KEGG" id="npy:NPRO_15290"/>
<sequence length="238" mass="26385">MTFRECFRALNRPGASVLLIVLLCCDLAFVVLHFANVLSPQLRNPLFNIECDRGYAEAFQYAKYSLILVSLVLTAWKNRVWRYVSWVLVLGYFLADDSLKLHEQLGALLAEKLDFIPPLGLRLQDFGELAVSASAGSLLLIAGVFAYRGGSADFKKTSKDLTLLILLLVFFGVVVDMVHSAIDMGRPIGLILEFVEGGGEMLSVSLLAWYSLLPIVRDGNANCYLCDFVRMTLKGRPA</sequence>
<protein>
    <submittedName>
        <fullName evidence="2">Uncharacterized protein</fullName>
    </submittedName>
</protein>
<reference evidence="2" key="1">
    <citation type="journal article" name="DNA Res.">
        <title>The physiological potential of anammox bacteria as revealed by their core genome structure.</title>
        <authorList>
            <person name="Okubo T."/>
            <person name="Toyoda A."/>
            <person name="Fukuhara K."/>
            <person name="Uchiyama I."/>
            <person name="Harigaya Y."/>
            <person name="Kuroiwa M."/>
            <person name="Suzuki T."/>
            <person name="Murakami Y."/>
            <person name="Suwa Y."/>
            <person name="Takami H."/>
        </authorList>
    </citation>
    <scope>NUCLEOTIDE SEQUENCE</scope>
    <source>
        <strain evidence="2">317325-2</strain>
    </source>
</reference>
<dbReference type="EMBL" id="AP021858">
    <property type="protein sequence ID" value="BBO23934.1"/>
    <property type="molecule type" value="Genomic_DNA"/>
</dbReference>
<feature type="transmembrane region" description="Helical" evidence="1">
    <location>
        <begin position="12"/>
        <end position="35"/>
    </location>
</feature>
<evidence type="ECO:0000256" key="1">
    <source>
        <dbReference type="SAM" id="Phobius"/>
    </source>
</evidence>
<accession>A0A809SEI1</accession>
<feature type="transmembrane region" description="Helical" evidence="1">
    <location>
        <begin position="161"/>
        <end position="182"/>
    </location>
</feature>
<keyword evidence="1" id="KW-0472">Membrane</keyword>
<proteinExistence type="predicted"/>
<name>A0A809SEI1_9BACT</name>
<dbReference type="Proteomes" id="UP000662873">
    <property type="component" value="Chromosome"/>
</dbReference>
<gene>
    <name evidence="2" type="ORF">NPRO_15290</name>
</gene>
<keyword evidence="1" id="KW-0812">Transmembrane</keyword>
<keyword evidence="1" id="KW-1133">Transmembrane helix</keyword>
<evidence type="ECO:0000313" key="3">
    <source>
        <dbReference type="Proteomes" id="UP000662873"/>
    </source>
</evidence>
<evidence type="ECO:0000313" key="2">
    <source>
        <dbReference type="EMBL" id="BBO23934.1"/>
    </source>
</evidence>